<feature type="transmembrane region" description="Helical" evidence="1">
    <location>
        <begin position="12"/>
        <end position="36"/>
    </location>
</feature>
<accession>A0A923HTD8</accession>
<dbReference type="AlphaFoldDB" id="A0A923HTD8"/>
<keyword evidence="1" id="KW-0472">Membrane</keyword>
<dbReference type="EMBL" id="JACOFZ010000001">
    <property type="protein sequence ID" value="MBC3880839.1"/>
    <property type="molecule type" value="Genomic_DNA"/>
</dbReference>
<feature type="transmembrane region" description="Helical" evidence="1">
    <location>
        <begin position="48"/>
        <end position="70"/>
    </location>
</feature>
<gene>
    <name evidence="2" type="ORF">H8K36_05585</name>
</gene>
<reference evidence="2" key="1">
    <citation type="submission" date="2020-08" db="EMBL/GenBank/DDBJ databases">
        <title>Novel species isolated from subtropical streams in China.</title>
        <authorList>
            <person name="Lu H."/>
        </authorList>
    </citation>
    <scope>NUCLEOTIDE SEQUENCE</scope>
    <source>
        <strain evidence="2">LX22W</strain>
    </source>
</reference>
<evidence type="ECO:0000256" key="1">
    <source>
        <dbReference type="SAM" id="Phobius"/>
    </source>
</evidence>
<name>A0A923HTD8_9BURK</name>
<evidence type="ECO:0000313" key="3">
    <source>
        <dbReference type="Proteomes" id="UP000627446"/>
    </source>
</evidence>
<sequence>MQRRELLISKLRASGLHVCLSLLVATLVGVVVFFLWYPNPFGFASGGLNLFLLVTGVDLVLGPALTFVAFDPLKKARVMLGDFFVIGLLQICALVYGVHAVFVSRPVAVVYEGMRFRVVCAAEISEADLKKAPKGLSTFSLTGPTIIGTRELSQKEQGDAIFQALEGRDIGMRPELWTSYKETQSRIKQDAKPIKLLLDRYPSSQAAIDDIAKKGKVETAQLGFYPVISKQGFFTLLVNRNNGDFIDYIMLDGSL</sequence>
<keyword evidence="3" id="KW-1185">Reference proteome</keyword>
<comment type="caution">
    <text evidence="2">The sequence shown here is derived from an EMBL/GenBank/DDBJ whole genome shotgun (WGS) entry which is preliminary data.</text>
</comment>
<evidence type="ECO:0000313" key="2">
    <source>
        <dbReference type="EMBL" id="MBC3880839.1"/>
    </source>
</evidence>
<keyword evidence="1" id="KW-1133">Transmembrane helix</keyword>
<organism evidence="2 3">
    <name type="scientific">Undibacterium nitidum</name>
    <dbReference type="NCBI Taxonomy" id="2762298"/>
    <lineage>
        <taxon>Bacteria</taxon>
        <taxon>Pseudomonadati</taxon>
        <taxon>Pseudomonadota</taxon>
        <taxon>Betaproteobacteria</taxon>
        <taxon>Burkholderiales</taxon>
        <taxon>Oxalobacteraceae</taxon>
        <taxon>Undibacterium</taxon>
    </lineage>
</organism>
<dbReference type="InterPro" id="IPR047814">
    <property type="entry name" value="TfpX/TfpZ-like"/>
</dbReference>
<keyword evidence="1" id="KW-0812">Transmembrane</keyword>
<dbReference type="RefSeq" id="WP_186914687.1">
    <property type="nucleotide sequence ID" value="NZ_JACOFZ010000001.1"/>
</dbReference>
<proteinExistence type="predicted"/>
<dbReference type="NCBIfam" id="NF041437">
    <property type="entry name" value="TfpZ"/>
    <property type="match status" value="1"/>
</dbReference>
<feature type="transmembrane region" description="Helical" evidence="1">
    <location>
        <begin position="82"/>
        <end position="102"/>
    </location>
</feature>
<dbReference type="Proteomes" id="UP000627446">
    <property type="component" value="Unassembled WGS sequence"/>
</dbReference>
<protein>
    <submittedName>
        <fullName evidence="2">Pilus assembly protein</fullName>
    </submittedName>
</protein>